<evidence type="ECO:0000313" key="3">
    <source>
        <dbReference type="Proteomes" id="UP000287233"/>
    </source>
</evidence>
<organism evidence="2 3">
    <name type="scientific">Bipolaricaulis sibiricus</name>
    <dbReference type="NCBI Taxonomy" id="2501609"/>
    <lineage>
        <taxon>Bacteria</taxon>
        <taxon>Candidatus Bipolaricaulota</taxon>
        <taxon>Candidatus Bipolaricaulia</taxon>
        <taxon>Candidatus Bipolaricaulales</taxon>
        <taxon>Candidatus Bipolaricaulaceae</taxon>
        <taxon>Candidatus Bipolaricaulis</taxon>
    </lineage>
</organism>
<gene>
    <name evidence="2" type="ORF">BIP78_1441</name>
</gene>
<dbReference type="Gene3D" id="2.130.10.10">
    <property type="entry name" value="YVTN repeat-like/Quinoprotein amine dehydrogenase"/>
    <property type="match status" value="2"/>
</dbReference>
<proteinExistence type="predicted"/>
<dbReference type="AlphaFoldDB" id="A0A410FVV1"/>
<dbReference type="PANTHER" id="PTHR40274">
    <property type="entry name" value="VIRGINIAMYCIN B LYASE"/>
    <property type="match status" value="1"/>
</dbReference>
<dbReference type="Pfam" id="PF24684">
    <property type="entry name" value="Vgb_lyase"/>
    <property type="match status" value="2"/>
</dbReference>
<dbReference type="PANTHER" id="PTHR40274:SF3">
    <property type="entry name" value="VIRGINIAMYCIN B LYASE"/>
    <property type="match status" value="1"/>
</dbReference>
<keyword evidence="1" id="KW-0732">Signal</keyword>
<dbReference type="InterPro" id="IPR051344">
    <property type="entry name" value="Vgb"/>
</dbReference>
<evidence type="ECO:0000256" key="1">
    <source>
        <dbReference type="SAM" id="SignalP"/>
    </source>
</evidence>
<feature type="signal peptide" evidence="1">
    <location>
        <begin position="1"/>
        <end position="25"/>
    </location>
</feature>
<dbReference type="SUPFAM" id="SSF63829">
    <property type="entry name" value="Calcium-dependent phosphotriesterase"/>
    <property type="match status" value="1"/>
</dbReference>
<dbReference type="Proteomes" id="UP000287233">
    <property type="component" value="Chromosome"/>
</dbReference>
<dbReference type="EMBL" id="CP034928">
    <property type="protein sequence ID" value="QAA77207.1"/>
    <property type="molecule type" value="Genomic_DNA"/>
</dbReference>
<sequence>MNRRRVVRLLIALAVLLAGALAATAQDAQLTRWTLPTAGALPYGIAVASDGRVYFTEFSANRIGQLDPAANEIRERSVGRGPFGLVLGDGGSVYFTLSQENTLELLVFIGGGATWALPTPGAWPEVLVHAPTGPGRVNLWLNERNASKIARFSPTQVFVTLPLILSPPQPVLPIVTELSPTITSVLPKVYPGNPLLPPPIALFVPVTSGPFTEWESLIVDRYVERVAVAPDGRVWFTQGEAPISVLDPETNTALVYGIPGGTSALGIVVGPDGKVWFTDTLRPAIGVLDPATADVRLWQIPGGRQPFALVLDDQGNVWFTDREADAVGYLAPARNEVALYRLPPGTHPVFLVLDVAGAVWFTAERGNFVGRLTLVPERGPPPVPPTGAFQFLGYGLSQLGNRASGSVTYRYDGSAGLPVWISIEVLRGGVVLPGFVAPPVRIDGAGAGTAAMTVEYRGTTPATSDEVRFVVSLSPGGPALAEQRISFSTTWTP</sequence>
<evidence type="ECO:0008006" key="4">
    <source>
        <dbReference type="Google" id="ProtNLM"/>
    </source>
</evidence>
<evidence type="ECO:0000313" key="2">
    <source>
        <dbReference type="EMBL" id="QAA77207.1"/>
    </source>
</evidence>
<accession>A0A410FVV1</accession>
<feature type="chain" id="PRO_5019076726" description="Virginiamycin B lyase" evidence="1">
    <location>
        <begin position="26"/>
        <end position="493"/>
    </location>
</feature>
<name>A0A410FVV1_BIPS1</name>
<reference evidence="3" key="1">
    <citation type="submission" date="2018-12" db="EMBL/GenBank/DDBJ databases">
        <title>Complete genome sequence of an uncultured bacterium of the candidate phylum Bipolaricaulota.</title>
        <authorList>
            <person name="Kadnikov V.V."/>
            <person name="Mardanov A.V."/>
            <person name="Beletsky A.V."/>
            <person name="Frank Y.A."/>
            <person name="Karnachuk O.V."/>
            <person name="Ravin N.V."/>
        </authorList>
    </citation>
    <scope>NUCLEOTIDE SEQUENCE [LARGE SCALE GENOMIC DNA]</scope>
</reference>
<protein>
    <recommendedName>
        <fullName evidence="4">Virginiamycin B lyase</fullName>
    </recommendedName>
</protein>
<dbReference type="KEGG" id="bih:BIP78_1441"/>
<dbReference type="InterPro" id="IPR015943">
    <property type="entry name" value="WD40/YVTN_repeat-like_dom_sf"/>
</dbReference>